<dbReference type="Gene3D" id="2.40.30.170">
    <property type="match status" value="1"/>
</dbReference>
<dbReference type="STRING" id="671072.PL9214480043"/>
<dbReference type="Proteomes" id="UP000184315">
    <property type="component" value="Unassembled WGS sequence"/>
</dbReference>
<dbReference type="PANTHER" id="PTHR32347:SF27">
    <property type="entry name" value="RND EFFLUX PUMP MEMBRANE FUSION PROTEIN BARREL-SANDWICH DOMAIN-CONTAINING PROTEIN"/>
    <property type="match status" value="1"/>
</dbReference>
<sequence>MEAGGTIMVREATVGKLSAPKFPQAGILIAATTLAISGLTVYTFWRYRPTPAEPVATPETLAPEIKTVTALGWLEPQGEIIKLSAPQSNQGSRVDQLLVKEGDWVEAGKAIAVLDSRDRLQAALEQTKTEVEVAQARLEQVQAGAKQGDIEAQKARFQGNQAELEGQIMTQKAAIATLEAQLRGERSAQEATLDRIQAELNNAETNCQRYETLYADGAVSAQDRDSQCLQAETSLKRLQEAQANLNETVTSRQEQIREAQANLSRTIATVDRQIAEAEATLTAVAEVRPVDVQLAKSELTKAQAAVKQAEANLEQAYVRSPQAGRVIEVNTHAGELISNEGILELGQTQQMYAVAEIYDSDIPKVRPGQTATITADALPQALKGTVEEVGLRVKKQSALDIDPTTNIDARVIEVRVKLHETSSKKAESLTNLQVKVTINQ</sequence>
<keyword evidence="5" id="KW-1185">Reference proteome</keyword>
<dbReference type="GO" id="GO:0030313">
    <property type="term" value="C:cell envelope"/>
    <property type="evidence" value="ECO:0007669"/>
    <property type="project" value="UniProtKB-SubCell"/>
</dbReference>
<dbReference type="InterPro" id="IPR050465">
    <property type="entry name" value="UPF0194_transport"/>
</dbReference>
<proteinExistence type="predicted"/>
<protein>
    <submittedName>
        <fullName evidence="4">DevB protein</fullName>
    </submittedName>
</protein>
<comment type="subcellular location">
    <subcellularLocation>
        <location evidence="1">Cell envelope</location>
    </subcellularLocation>
</comment>
<dbReference type="SUPFAM" id="SSF111369">
    <property type="entry name" value="HlyD-like secretion proteins"/>
    <property type="match status" value="2"/>
</dbReference>
<feature type="coiled-coil region" evidence="3">
    <location>
        <begin position="117"/>
        <end position="319"/>
    </location>
</feature>
<dbReference type="Gene3D" id="1.10.287.470">
    <property type="entry name" value="Helix hairpin bin"/>
    <property type="match status" value="1"/>
</dbReference>
<keyword evidence="2 3" id="KW-0175">Coiled coil</keyword>
<evidence type="ECO:0000256" key="2">
    <source>
        <dbReference type="ARBA" id="ARBA00023054"/>
    </source>
</evidence>
<reference evidence="5" key="1">
    <citation type="submission" date="2015-10" db="EMBL/GenBank/DDBJ databases">
        <authorList>
            <person name="Regsiter A."/>
            <person name="william w."/>
        </authorList>
    </citation>
    <scope>NUCLEOTIDE SEQUENCE [LARGE SCALE GENOMIC DNA]</scope>
</reference>
<gene>
    <name evidence="4" type="primary">devB</name>
    <name evidence="4" type="ORF">PL9214480043</name>
</gene>
<evidence type="ECO:0000313" key="4">
    <source>
        <dbReference type="EMBL" id="CUR32435.1"/>
    </source>
</evidence>
<dbReference type="InterPro" id="IPR014315">
    <property type="entry name" value="ABC_heterocyst_DevB"/>
</dbReference>
<dbReference type="PRINTS" id="PR01490">
    <property type="entry name" value="RTXTOXIND"/>
</dbReference>
<dbReference type="AlphaFoldDB" id="A0A1J1LIV8"/>
<dbReference type="Gene3D" id="2.40.50.100">
    <property type="match status" value="2"/>
</dbReference>
<organism evidence="4 5">
    <name type="scientific">Planktothrix tepida PCC 9214</name>
    <dbReference type="NCBI Taxonomy" id="671072"/>
    <lineage>
        <taxon>Bacteria</taxon>
        <taxon>Bacillati</taxon>
        <taxon>Cyanobacteriota</taxon>
        <taxon>Cyanophyceae</taxon>
        <taxon>Oscillatoriophycideae</taxon>
        <taxon>Oscillatoriales</taxon>
        <taxon>Microcoleaceae</taxon>
        <taxon>Planktothrix</taxon>
    </lineage>
</organism>
<dbReference type="NCBIfam" id="TIGR02971">
    <property type="entry name" value="heterocyst_DevB"/>
    <property type="match status" value="1"/>
</dbReference>
<evidence type="ECO:0000313" key="5">
    <source>
        <dbReference type="Proteomes" id="UP000184315"/>
    </source>
</evidence>
<dbReference type="PANTHER" id="PTHR32347">
    <property type="entry name" value="EFFLUX SYSTEM COMPONENT YKNX-RELATED"/>
    <property type="match status" value="1"/>
</dbReference>
<evidence type="ECO:0000256" key="1">
    <source>
        <dbReference type="ARBA" id="ARBA00004196"/>
    </source>
</evidence>
<dbReference type="EMBL" id="CZDF01000153">
    <property type="protein sequence ID" value="CUR32435.1"/>
    <property type="molecule type" value="Genomic_DNA"/>
</dbReference>
<name>A0A1J1LIV8_9CYAN</name>
<accession>A0A1J1LIV8</accession>
<evidence type="ECO:0000256" key="3">
    <source>
        <dbReference type="SAM" id="Coils"/>
    </source>
</evidence>